<dbReference type="Proteomes" id="UP001347796">
    <property type="component" value="Unassembled WGS sequence"/>
</dbReference>
<gene>
    <name evidence="1" type="ORF">SNE40_003769</name>
</gene>
<evidence type="ECO:0000313" key="2">
    <source>
        <dbReference type="Proteomes" id="UP001347796"/>
    </source>
</evidence>
<dbReference type="AlphaFoldDB" id="A0AAN8KEX5"/>
<evidence type="ECO:0000313" key="1">
    <source>
        <dbReference type="EMBL" id="KAK6192270.1"/>
    </source>
</evidence>
<dbReference type="PANTHER" id="PTHR14520:SF4">
    <property type="entry name" value="LARGE RIBOSOMAL SUBUNIT PROTEIN ML63"/>
    <property type="match status" value="1"/>
</dbReference>
<dbReference type="GO" id="GO:0032543">
    <property type="term" value="P:mitochondrial translation"/>
    <property type="evidence" value="ECO:0007669"/>
    <property type="project" value="TreeGrafter"/>
</dbReference>
<sequence length="112" mass="13183">MRLTEVLSFYRHIIKVPGLRFEGKHRIHPPITPAMKRKAFNEMMVERRNLEILDNPYLTKAESKGHSKALKKHEKNFQAIIAKKSSKMNPHCYYEVEIKNCLQATKGWMHGH</sequence>
<protein>
    <submittedName>
        <fullName evidence="1">Uncharacterized protein</fullName>
    </submittedName>
</protein>
<dbReference type="InterPro" id="IPR016576">
    <property type="entry name" value="Ribosomal_mL63"/>
</dbReference>
<dbReference type="GO" id="GO:0003735">
    <property type="term" value="F:structural constituent of ribosome"/>
    <property type="evidence" value="ECO:0007669"/>
    <property type="project" value="TreeGrafter"/>
</dbReference>
<proteinExistence type="predicted"/>
<reference evidence="1 2" key="1">
    <citation type="submission" date="2024-01" db="EMBL/GenBank/DDBJ databases">
        <title>The genome of the rayed Mediterranean limpet Patella caerulea (Linnaeus, 1758).</title>
        <authorList>
            <person name="Anh-Thu Weber A."/>
            <person name="Halstead-Nussloch G."/>
        </authorList>
    </citation>
    <scope>NUCLEOTIDE SEQUENCE [LARGE SCALE GENOMIC DNA]</scope>
    <source>
        <strain evidence="1">AATW-2023a</strain>
        <tissue evidence="1">Whole specimen</tissue>
    </source>
</reference>
<dbReference type="EMBL" id="JAZGQO010000002">
    <property type="protein sequence ID" value="KAK6192270.1"/>
    <property type="molecule type" value="Genomic_DNA"/>
</dbReference>
<name>A0AAN8KEX5_PATCE</name>
<keyword evidence="2" id="KW-1185">Reference proteome</keyword>
<organism evidence="1 2">
    <name type="scientific">Patella caerulea</name>
    <name type="common">Rayed Mediterranean limpet</name>
    <dbReference type="NCBI Taxonomy" id="87958"/>
    <lineage>
        <taxon>Eukaryota</taxon>
        <taxon>Metazoa</taxon>
        <taxon>Spiralia</taxon>
        <taxon>Lophotrochozoa</taxon>
        <taxon>Mollusca</taxon>
        <taxon>Gastropoda</taxon>
        <taxon>Patellogastropoda</taxon>
        <taxon>Patelloidea</taxon>
        <taxon>Patellidae</taxon>
        <taxon>Patella</taxon>
    </lineage>
</organism>
<dbReference type="Pfam" id="PF14978">
    <property type="entry name" value="MRP-63"/>
    <property type="match status" value="1"/>
</dbReference>
<comment type="caution">
    <text evidence="1">The sequence shown here is derived from an EMBL/GenBank/DDBJ whole genome shotgun (WGS) entry which is preliminary data.</text>
</comment>
<dbReference type="PANTHER" id="PTHR14520">
    <property type="entry name" value="MITOCHONDRIAL RIBOSOMAL PROTEIN 63"/>
    <property type="match status" value="1"/>
</dbReference>
<dbReference type="GO" id="GO:0005761">
    <property type="term" value="C:mitochondrial ribosome"/>
    <property type="evidence" value="ECO:0007669"/>
    <property type="project" value="InterPro"/>
</dbReference>
<accession>A0AAN8KEX5</accession>